<dbReference type="PANTHER" id="PTHR31631:SF0">
    <property type="entry name" value="PROTEIN NETWORKED 2D"/>
    <property type="match status" value="1"/>
</dbReference>
<sequence>MLHRAASNAYSWWWASHIRTKQSKWMEQNLQDFQDKVEAVMTLLEEDGDSFAKRANMYYKGRPELINFVEESFRAYRALAERYDHISKELQNANTTIASICPEQVPFMDEDDDDGSPKPVKRAPEGFKPGITPSNVPKPPRKDLKAVITSATKKYCPKKVVTRTPPKEPIKSGLSKKEALEEIDKHQKQILALQTVKEFMKSTYDHAVQKYWDTEEEIKRLQERVSLLHDEFGERMVIEDDVARRLMTAAALKTCQETLDRLRVKQERSFDQTKIENKRVKAVKEKLESLMHKLRYDQVDRPEPRERKNVKRVVNDLDKEVEKMDQQKQELQLLQDQIKEKLAAGSSESISVSDMAEKIDELVNKVISLETSISSQDALVTRLRSETDELQSQIVTLEDDKAGLIDEKNDLTTKLREMDERMQDIQDLNEMVETQSTDLQSHFTEALCDLDHFSEEVPIVKPDERDKIPNLIERETESSGNAAEFADDNVQKDNKINDIGPEKDRETNVTGLMDNVVKKDDNEIKVTDSLENEAKSDNKLKATESLEKEEASSSTRSASNKESKEANSSSESSRDQKEENATQSSSENENAHEVHSQEPVATTTEDEPNWRQLFMDGIKDKEKLLLTEYTNILRNYKAVKKTLSELEKKNEEILFDTSLKLKELKSSNALKDEEIKLLHQRLGVMGRSLEENEHVKKEEDDDDEILLKVHEPDSTSGIEEKFRRSIDEILEENLGFWMKFSTTFTEIQRYQTTIEDLQADISKLEENGKSESIRRSMKSEARPIFKHLAEIQNELSVWLDKGASLKEELQHRSSSLFEIQEEITMALKASAEDYDFKFTSYQAAKFQGEVLNMKQENNKVADELQVGLDHVSALQYEVDKILTKLGEQYGLSNSKKQRNTEMRYSDSSSDGGNRSQVPLGAFIFGFKPKKPRHSIFHGISPGMHRKYLAAIKGHHL</sequence>
<reference evidence="5" key="1">
    <citation type="submission" date="2023-10" db="EMBL/GenBank/DDBJ databases">
        <title>Chromosome-level genome of the transformable northern wattle, Acacia crassicarpa.</title>
        <authorList>
            <person name="Massaro I."/>
            <person name="Sinha N.R."/>
            <person name="Poethig S."/>
            <person name="Leichty A.R."/>
        </authorList>
    </citation>
    <scope>NUCLEOTIDE SEQUENCE</scope>
    <source>
        <strain evidence="5">Acra3RX</strain>
        <tissue evidence="5">Leaf</tissue>
    </source>
</reference>
<dbReference type="InterPro" id="IPR056889">
    <property type="entry name" value="NET2A-D/KIP1-like_C"/>
</dbReference>
<feature type="coiled-coil region" evidence="2">
    <location>
        <begin position="747"/>
        <end position="774"/>
    </location>
</feature>
<feature type="coiled-coil region" evidence="2">
    <location>
        <begin position="380"/>
        <end position="435"/>
    </location>
</feature>
<proteinExistence type="predicted"/>
<comment type="caution">
    <text evidence="5">The sequence shown here is derived from an EMBL/GenBank/DDBJ whole genome shotgun (WGS) entry which is preliminary data.</text>
</comment>
<feature type="domain" description="NAB" evidence="4">
    <location>
        <begin position="10"/>
        <end position="90"/>
    </location>
</feature>
<dbReference type="InterPro" id="IPR056888">
    <property type="entry name" value="NET2A-D/KIP1-like_dom"/>
</dbReference>
<organism evidence="5 6">
    <name type="scientific">Acacia crassicarpa</name>
    <name type="common">northern wattle</name>
    <dbReference type="NCBI Taxonomy" id="499986"/>
    <lineage>
        <taxon>Eukaryota</taxon>
        <taxon>Viridiplantae</taxon>
        <taxon>Streptophyta</taxon>
        <taxon>Embryophyta</taxon>
        <taxon>Tracheophyta</taxon>
        <taxon>Spermatophyta</taxon>
        <taxon>Magnoliopsida</taxon>
        <taxon>eudicotyledons</taxon>
        <taxon>Gunneridae</taxon>
        <taxon>Pentapetalae</taxon>
        <taxon>rosids</taxon>
        <taxon>fabids</taxon>
        <taxon>Fabales</taxon>
        <taxon>Fabaceae</taxon>
        <taxon>Caesalpinioideae</taxon>
        <taxon>mimosoid clade</taxon>
        <taxon>Acacieae</taxon>
        <taxon>Acacia</taxon>
    </lineage>
</organism>
<feature type="compositionally biased region" description="Basic and acidic residues" evidence="3">
    <location>
        <begin position="516"/>
        <end position="551"/>
    </location>
</feature>
<dbReference type="PANTHER" id="PTHR31631">
    <property type="entry name" value="PROTEIN NETWORKED 2D"/>
    <property type="match status" value="1"/>
</dbReference>
<accession>A0AAE1J5W3</accession>
<protein>
    <recommendedName>
        <fullName evidence="4">NAB domain-containing protein</fullName>
    </recommendedName>
</protein>
<evidence type="ECO:0000256" key="1">
    <source>
        <dbReference type="ARBA" id="ARBA00023054"/>
    </source>
</evidence>
<dbReference type="EMBL" id="JAWXYG010000009">
    <property type="protein sequence ID" value="KAK4263086.1"/>
    <property type="molecule type" value="Genomic_DNA"/>
</dbReference>
<dbReference type="PROSITE" id="PS51774">
    <property type="entry name" value="NAB"/>
    <property type="match status" value="1"/>
</dbReference>
<evidence type="ECO:0000313" key="5">
    <source>
        <dbReference type="EMBL" id="KAK4263086.1"/>
    </source>
</evidence>
<dbReference type="AlphaFoldDB" id="A0AAE1J5W3"/>
<dbReference type="InterPro" id="IPR011684">
    <property type="entry name" value="NAB"/>
</dbReference>
<dbReference type="Proteomes" id="UP001293593">
    <property type="component" value="Unassembled WGS sequence"/>
</dbReference>
<feature type="region of interest" description="Disordered" evidence="3">
    <location>
        <begin position="893"/>
        <end position="913"/>
    </location>
</feature>
<gene>
    <name evidence="5" type="ORF">QN277_028558</name>
</gene>
<name>A0AAE1J5W3_9FABA</name>
<keyword evidence="6" id="KW-1185">Reference proteome</keyword>
<evidence type="ECO:0000256" key="2">
    <source>
        <dbReference type="SAM" id="Coils"/>
    </source>
</evidence>
<feature type="region of interest" description="Disordered" evidence="3">
    <location>
        <begin position="109"/>
        <end position="142"/>
    </location>
</feature>
<keyword evidence="1 2" id="KW-0175">Coiled coil</keyword>
<feature type="compositionally biased region" description="Basic and acidic residues" evidence="3">
    <location>
        <begin position="489"/>
        <end position="507"/>
    </location>
</feature>
<feature type="coiled-coil region" evidence="2">
    <location>
        <begin position="307"/>
        <end position="344"/>
    </location>
</feature>
<dbReference type="Pfam" id="PF25014">
    <property type="entry name" value="NET2A"/>
    <property type="match status" value="1"/>
</dbReference>
<dbReference type="Pfam" id="PF24918">
    <property type="entry name" value="NET2A_C"/>
    <property type="match status" value="1"/>
</dbReference>
<feature type="coiled-coil region" evidence="2">
    <location>
        <begin position="176"/>
        <end position="231"/>
    </location>
</feature>
<feature type="region of interest" description="Disordered" evidence="3">
    <location>
        <begin position="474"/>
        <end position="608"/>
    </location>
</feature>
<dbReference type="Pfam" id="PF07765">
    <property type="entry name" value="KIP1"/>
    <property type="match status" value="1"/>
</dbReference>
<evidence type="ECO:0000256" key="3">
    <source>
        <dbReference type="SAM" id="MobiDB-lite"/>
    </source>
</evidence>
<evidence type="ECO:0000259" key="4">
    <source>
        <dbReference type="PROSITE" id="PS51774"/>
    </source>
</evidence>
<dbReference type="GO" id="GO:0003779">
    <property type="term" value="F:actin binding"/>
    <property type="evidence" value="ECO:0007669"/>
    <property type="project" value="InterPro"/>
</dbReference>
<evidence type="ECO:0000313" key="6">
    <source>
        <dbReference type="Proteomes" id="UP001293593"/>
    </source>
</evidence>